<dbReference type="PROSITE" id="PS51585">
    <property type="entry name" value="SAM_MT_TPMT"/>
    <property type="match status" value="1"/>
</dbReference>
<evidence type="ECO:0000256" key="3">
    <source>
        <dbReference type="ARBA" id="ARBA00008145"/>
    </source>
</evidence>
<evidence type="ECO:0000313" key="11">
    <source>
        <dbReference type="Proteomes" id="UP000061468"/>
    </source>
</evidence>
<dbReference type="EMBL" id="CP013928">
    <property type="protein sequence ID" value="AMJ78119.1"/>
    <property type="molecule type" value="Genomic_DNA"/>
</dbReference>
<keyword evidence="5 9" id="KW-0963">Cytoplasm</keyword>
<evidence type="ECO:0000313" key="10">
    <source>
        <dbReference type="EMBL" id="AMJ78119.1"/>
    </source>
</evidence>
<feature type="binding site" evidence="9">
    <location>
        <position position="50"/>
    </location>
    <ligand>
        <name>S-adenosyl-L-methionine</name>
        <dbReference type="ChEBI" id="CHEBI:59789"/>
    </ligand>
</feature>
<evidence type="ECO:0000256" key="1">
    <source>
        <dbReference type="ARBA" id="ARBA00000903"/>
    </source>
</evidence>
<dbReference type="FunFam" id="3.40.50.150:FF:000101">
    <property type="entry name" value="Thiopurine S-methyltransferase"/>
    <property type="match status" value="1"/>
</dbReference>
<dbReference type="RefSeq" id="WP_015066780.1">
    <property type="nucleotide sequence ID" value="NZ_CP013928.1"/>
</dbReference>
<reference evidence="10 11" key="1">
    <citation type="submission" date="2015-12" db="EMBL/GenBank/DDBJ databases">
        <title>Intraspecies pangenome expansion in the marine bacterium Alteromonas.</title>
        <authorList>
            <person name="Lopez-Perez M."/>
            <person name="Rodriguez-Valera F."/>
        </authorList>
    </citation>
    <scope>NUCLEOTIDE SEQUENCE [LARGE SCALE GENOMIC DNA]</scope>
    <source>
        <strain evidence="10 11">UM8</strain>
    </source>
</reference>
<dbReference type="GO" id="GO:0010038">
    <property type="term" value="P:response to metal ion"/>
    <property type="evidence" value="ECO:0007669"/>
    <property type="project" value="InterPro"/>
</dbReference>
<gene>
    <name evidence="9" type="primary">tpm</name>
    <name evidence="10" type="ORF">AV942_07325</name>
</gene>
<feature type="binding site" evidence="9">
    <location>
        <position position="71"/>
    </location>
    <ligand>
        <name>S-adenosyl-L-methionine</name>
        <dbReference type="ChEBI" id="CHEBI:59789"/>
    </ligand>
</feature>
<dbReference type="InterPro" id="IPR008854">
    <property type="entry name" value="TPMT"/>
</dbReference>
<keyword evidence="6 9" id="KW-0489">Methyltransferase</keyword>
<dbReference type="NCBIfam" id="TIGR03840">
    <property type="entry name" value="TMPT_Se_Te"/>
    <property type="match status" value="1"/>
</dbReference>
<dbReference type="PANTHER" id="PTHR10259:SF11">
    <property type="entry name" value="THIOPURINE S-METHYLTRANSFERASE"/>
    <property type="match status" value="1"/>
</dbReference>
<keyword evidence="7 9" id="KW-0808">Transferase</keyword>
<dbReference type="InterPro" id="IPR022474">
    <property type="entry name" value="Thiopur_S-MeTfrase_Se/Te_detox"/>
</dbReference>
<evidence type="ECO:0000256" key="5">
    <source>
        <dbReference type="ARBA" id="ARBA00022490"/>
    </source>
</evidence>
<accession>A0AAC8XJU8</accession>
<dbReference type="InterPro" id="IPR029063">
    <property type="entry name" value="SAM-dependent_MTases_sf"/>
</dbReference>
<feature type="binding site" evidence="9">
    <location>
        <position position="128"/>
    </location>
    <ligand>
        <name>S-adenosyl-L-methionine</name>
        <dbReference type="ChEBI" id="CHEBI:59789"/>
    </ligand>
</feature>
<dbReference type="PANTHER" id="PTHR10259">
    <property type="entry name" value="THIOPURINE S-METHYLTRANSFERASE"/>
    <property type="match status" value="1"/>
</dbReference>
<evidence type="ECO:0000256" key="6">
    <source>
        <dbReference type="ARBA" id="ARBA00022603"/>
    </source>
</evidence>
<comment type="catalytic activity">
    <reaction evidence="1 9">
        <text>S-adenosyl-L-methionine + a thiopurine = S-adenosyl-L-homocysteine + a thiopurine S-methylether.</text>
        <dbReference type="EC" id="2.1.1.67"/>
    </reaction>
</comment>
<dbReference type="Pfam" id="PF05724">
    <property type="entry name" value="TPMT"/>
    <property type="match status" value="1"/>
</dbReference>
<dbReference type="Gene3D" id="3.40.50.150">
    <property type="entry name" value="Vaccinia Virus protein VP39"/>
    <property type="match status" value="1"/>
</dbReference>
<evidence type="ECO:0000256" key="2">
    <source>
        <dbReference type="ARBA" id="ARBA00004496"/>
    </source>
</evidence>
<dbReference type="GO" id="GO:0005737">
    <property type="term" value="C:cytoplasm"/>
    <property type="evidence" value="ECO:0007669"/>
    <property type="project" value="UniProtKB-SubCell"/>
</dbReference>
<dbReference type="Proteomes" id="UP000061468">
    <property type="component" value="Chromosome"/>
</dbReference>
<dbReference type="AlphaFoldDB" id="A0AAC8XJU8"/>
<comment type="similarity">
    <text evidence="3 9">Belongs to the class I-like SAM-binding methyltransferase superfamily. TPMT family.</text>
</comment>
<dbReference type="SUPFAM" id="SSF53335">
    <property type="entry name" value="S-adenosyl-L-methionine-dependent methyltransferases"/>
    <property type="match status" value="1"/>
</dbReference>
<dbReference type="PIRSF" id="PIRSF023956">
    <property type="entry name" value="Thiopurine_S-methyltransferase"/>
    <property type="match status" value="1"/>
</dbReference>
<evidence type="ECO:0000256" key="4">
    <source>
        <dbReference type="ARBA" id="ARBA00011905"/>
    </source>
</evidence>
<sequence>MGHSFWHSKWQKNEIGFHEPEGNALLVKHAHVLLGGGEQSSHPIRIFVPLCGKTRDIAWLLSQGVEVVGAELSEVAITQLFEELGATPTVAETEHGKVYAKDGLTVFVGDIFKLSAKDIGNISGVYDRAALVALPSQLRAQYASHLMEITHKAPQLIISFEYNQDELAGPPFSVNEHTVASLYADSYVINRLERSVLEGGLKGKVDAENLAFELVAK</sequence>
<proteinExistence type="inferred from homology"/>
<name>A0AAC8XJU8_9ALTE</name>
<dbReference type="InterPro" id="IPR025835">
    <property type="entry name" value="Thiopurine_S-MeTrfase"/>
</dbReference>
<dbReference type="GO" id="GO:0032259">
    <property type="term" value="P:methylation"/>
    <property type="evidence" value="ECO:0007669"/>
    <property type="project" value="UniProtKB-KW"/>
</dbReference>
<feature type="binding site" evidence="9">
    <location>
        <position position="10"/>
    </location>
    <ligand>
        <name>S-adenosyl-L-methionine</name>
        <dbReference type="ChEBI" id="CHEBI:59789"/>
    </ligand>
</feature>
<evidence type="ECO:0000256" key="7">
    <source>
        <dbReference type="ARBA" id="ARBA00022679"/>
    </source>
</evidence>
<dbReference type="EC" id="2.1.1.67" evidence="4 9"/>
<keyword evidence="8 9" id="KW-0949">S-adenosyl-L-methionine</keyword>
<comment type="subcellular location">
    <subcellularLocation>
        <location evidence="2 9">Cytoplasm</location>
    </subcellularLocation>
</comment>
<dbReference type="HAMAP" id="MF_00812">
    <property type="entry name" value="Thiopur_methtran"/>
    <property type="match status" value="1"/>
</dbReference>
<dbReference type="GO" id="GO:0008119">
    <property type="term" value="F:thiopurine S-methyltransferase activity"/>
    <property type="evidence" value="ECO:0007669"/>
    <property type="project" value="UniProtKB-UniRule"/>
</dbReference>
<evidence type="ECO:0000256" key="8">
    <source>
        <dbReference type="ARBA" id="ARBA00022691"/>
    </source>
</evidence>
<protein>
    <recommendedName>
        <fullName evidence="4 9">Thiopurine S-methyltransferase</fullName>
        <ecNumber evidence="4 9">2.1.1.67</ecNumber>
    </recommendedName>
    <alternativeName>
        <fullName evidence="9">Thiopurine methyltransferase</fullName>
    </alternativeName>
</protein>
<organism evidence="10 11">
    <name type="scientific">Alteromonas mediterranea</name>
    <dbReference type="NCBI Taxonomy" id="314275"/>
    <lineage>
        <taxon>Bacteria</taxon>
        <taxon>Pseudomonadati</taxon>
        <taxon>Pseudomonadota</taxon>
        <taxon>Gammaproteobacteria</taxon>
        <taxon>Alteromonadales</taxon>
        <taxon>Alteromonadaceae</taxon>
        <taxon>Alteromonas/Salinimonas group</taxon>
        <taxon>Alteromonas</taxon>
    </lineage>
</organism>
<evidence type="ECO:0000256" key="9">
    <source>
        <dbReference type="HAMAP-Rule" id="MF_00812"/>
    </source>
</evidence>